<dbReference type="InterPro" id="IPR039247">
    <property type="entry name" value="KhpB"/>
</dbReference>
<dbReference type="GO" id="GO:0003723">
    <property type="term" value="F:RNA binding"/>
    <property type="evidence" value="ECO:0007669"/>
    <property type="project" value="InterPro"/>
</dbReference>
<dbReference type="Proteomes" id="UP000477311">
    <property type="component" value="Unassembled WGS sequence"/>
</dbReference>
<dbReference type="PANTHER" id="PTHR35800">
    <property type="entry name" value="PROTEIN JAG"/>
    <property type="match status" value="1"/>
</dbReference>
<dbReference type="InterPro" id="IPR036867">
    <property type="entry name" value="R3H_dom_sf"/>
</dbReference>
<evidence type="ECO:0000259" key="1">
    <source>
        <dbReference type="PROSITE" id="PS51061"/>
    </source>
</evidence>
<feature type="domain" description="R3H" evidence="1">
    <location>
        <begin position="81"/>
        <end position="149"/>
    </location>
</feature>
<name>A0A6M1RJH6_9BACT</name>
<keyword evidence="3" id="KW-1185">Reference proteome</keyword>
<dbReference type="InterPro" id="IPR034079">
    <property type="entry name" value="R3H_KhpB"/>
</dbReference>
<accession>A0A6M1RJH6</accession>
<dbReference type="Gene3D" id="3.30.1370.50">
    <property type="entry name" value="R3H-like domain"/>
    <property type="match status" value="1"/>
</dbReference>
<dbReference type="InterPro" id="IPR015946">
    <property type="entry name" value="KH_dom-like_a/b"/>
</dbReference>
<dbReference type="PROSITE" id="PS51061">
    <property type="entry name" value="R3H"/>
    <property type="match status" value="1"/>
</dbReference>
<proteinExistence type="predicted"/>
<gene>
    <name evidence="2" type="ORF">G4L39_12560</name>
</gene>
<dbReference type="CDD" id="cd02644">
    <property type="entry name" value="R3H_jag"/>
    <property type="match status" value="1"/>
</dbReference>
<reference evidence="2 3" key="1">
    <citation type="submission" date="2020-02" db="EMBL/GenBank/DDBJ databases">
        <title>Draft genome sequence of Limisphaera ngatamarikiensis NGM72.4T, a thermophilic Verrucomicrobia grouped in subdivision 3.</title>
        <authorList>
            <person name="Carere C.R."/>
            <person name="Steen J."/>
            <person name="Hugenholtz P."/>
            <person name="Stott M.B."/>
        </authorList>
    </citation>
    <scope>NUCLEOTIDE SEQUENCE [LARGE SCALE GENOMIC DNA]</scope>
    <source>
        <strain evidence="2 3">NGM72.4</strain>
    </source>
</reference>
<dbReference type="InterPro" id="IPR001374">
    <property type="entry name" value="R3H_dom"/>
</dbReference>
<dbReference type="CDD" id="cd02414">
    <property type="entry name" value="KH-II_Jag"/>
    <property type="match status" value="1"/>
</dbReference>
<dbReference type="InterPro" id="IPR038008">
    <property type="entry name" value="Jag_KH"/>
</dbReference>
<sequence length="154" mass="17352">MPADPKATLERLLTLLGFEATVVEHRMPEGVFLEVQTPDAGRLIGRQGQVLSDLQYLTNRLLYQQDPQAPKVTVDVGGYRAQAREVLVRKAREAAEKVRRWGDIVEMEPMNAFERWVVHQALKDDPAVETQSVEVEGSELKAIVVRPRRNPTPA</sequence>
<dbReference type="Pfam" id="PF01424">
    <property type="entry name" value="R3H"/>
    <property type="match status" value="1"/>
</dbReference>
<evidence type="ECO:0000313" key="2">
    <source>
        <dbReference type="EMBL" id="NGO40218.1"/>
    </source>
</evidence>
<dbReference type="PANTHER" id="PTHR35800:SF1">
    <property type="entry name" value="RNA-BINDING PROTEIN KHPB"/>
    <property type="match status" value="1"/>
</dbReference>
<protein>
    <submittedName>
        <fullName evidence="2">KH domain-containing protein</fullName>
    </submittedName>
</protein>
<evidence type="ECO:0000313" key="3">
    <source>
        <dbReference type="Proteomes" id="UP000477311"/>
    </source>
</evidence>
<dbReference type="Gene3D" id="3.30.300.20">
    <property type="match status" value="1"/>
</dbReference>
<dbReference type="SMART" id="SM00393">
    <property type="entry name" value="R3H"/>
    <property type="match status" value="1"/>
</dbReference>
<dbReference type="AlphaFoldDB" id="A0A6M1RJH6"/>
<organism evidence="2 3">
    <name type="scientific">Limisphaera ngatamarikiensis</name>
    <dbReference type="NCBI Taxonomy" id="1324935"/>
    <lineage>
        <taxon>Bacteria</taxon>
        <taxon>Pseudomonadati</taxon>
        <taxon>Verrucomicrobiota</taxon>
        <taxon>Verrucomicrobiia</taxon>
        <taxon>Limisphaerales</taxon>
        <taxon>Limisphaeraceae</taxon>
        <taxon>Limisphaera</taxon>
    </lineage>
</organism>
<comment type="caution">
    <text evidence="2">The sequence shown here is derived from an EMBL/GenBank/DDBJ whole genome shotgun (WGS) entry which is preliminary data.</text>
</comment>
<dbReference type="RefSeq" id="WP_165108579.1">
    <property type="nucleotide sequence ID" value="NZ_JAAKYA010000082.1"/>
</dbReference>
<dbReference type="EMBL" id="JAAKYA010000082">
    <property type="protein sequence ID" value="NGO40218.1"/>
    <property type="molecule type" value="Genomic_DNA"/>
</dbReference>